<evidence type="ECO:0000313" key="1">
    <source>
        <dbReference type="EMBL" id="CAI2189822.1"/>
    </source>
</evidence>
<comment type="caution">
    <text evidence="1">The sequence shown here is derived from an EMBL/GenBank/DDBJ whole genome shotgun (WGS) entry which is preliminary data.</text>
</comment>
<dbReference type="EMBL" id="CAMKVN010006071">
    <property type="protein sequence ID" value="CAI2189822.1"/>
    <property type="molecule type" value="Genomic_DNA"/>
</dbReference>
<name>A0A9W4X278_9GLOM</name>
<protein>
    <submittedName>
        <fullName evidence="1">8801_t:CDS:1</fullName>
    </submittedName>
</protein>
<evidence type="ECO:0000313" key="2">
    <source>
        <dbReference type="Proteomes" id="UP001153678"/>
    </source>
</evidence>
<keyword evidence="2" id="KW-1185">Reference proteome</keyword>
<sequence>MSQEEKENLIEEAKFNYYYKNGKRGEKDIYNFNQLPNTSVVKIGLLRIEGKNFLYVNTDDSELFLPKKLIKPLESTKANKSGRIAVITSNDDEKDYNLVSLLEQLEVSKK</sequence>
<dbReference type="Proteomes" id="UP001153678">
    <property type="component" value="Unassembled WGS sequence"/>
</dbReference>
<feature type="non-terminal residue" evidence="1">
    <location>
        <position position="110"/>
    </location>
</feature>
<organism evidence="1 2">
    <name type="scientific">Funneliformis geosporum</name>
    <dbReference type="NCBI Taxonomy" id="1117311"/>
    <lineage>
        <taxon>Eukaryota</taxon>
        <taxon>Fungi</taxon>
        <taxon>Fungi incertae sedis</taxon>
        <taxon>Mucoromycota</taxon>
        <taxon>Glomeromycotina</taxon>
        <taxon>Glomeromycetes</taxon>
        <taxon>Glomerales</taxon>
        <taxon>Glomeraceae</taxon>
        <taxon>Funneliformis</taxon>
    </lineage>
</organism>
<dbReference type="AlphaFoldDB" id="A0A9W4X278"/>
<reference evidence="1" key="1">
    <citation type="submission" date="2022-08" db="EMBL/GenBank/DDBJ databases">
        <authorList>
            <person name="Kallberg Y."/>
            <person name="Tangrot J."/>
            <person name="Rosling A."/>
        </authorList>
    </citation>
    <scope>NUCLEOTIDE SEQUENCE</scope>
    <source>
        <strain evidence="1">Wild A</strain>
    </source>
</reference>
<accession>A0A9W4X278</accession>
<proteinExistence type="predicted"/>
<gene>
    <name evidence="1" type="ORF">FWILDA_LOCUS14271</name>
</gene>